<keyword evidence="13" id="KW-0325">Glycoprotein</keyword>
<evidence type="ECO:0000256" key="11">
    <source>
        <dbReference type="ARBA" id="ARBA00022989"/>
    </source>
</evidence>
<dbReference type="Gene3D" id="2.120.10.10">
    <property type="match status" value="1"/>
</dbReference>
<protein>
    <submittedName>
        <fullName evidence="18">Attachment glycoprotein</fullName>
    </submittedName>
</protein>
<evidence type="ECO:0000256" key="7">
    <source>
        <dbReference type="ARBA" id="ARBA00022844"/>
    </source>
</evidence>
<keyword evidence="14" id="KW-1160">Virus entry into host cell</keyword>
<dbReference type="InterPro" id="IPR036278">
    <property type="entry name" value="Sialidase_sf"/>
</dbReference>
<feature type="transmembrane region" description="Helical" evidence="17">
    <location>
        <begin position="59"/>
        <end position="80"/>
    </location>
</feature>
<keyword evidence="3 15" id="KW-0348">Hemagglutinin</keyword>
<evidence type="ECO:0000256" key="2">
    <source>
        <dbReference type="ARBA" id="ARBA00004597"/>
    </source>
</evidence>
<dbReference type="GO" id="GO:0019031">
    <property type="term" value="C:viral envelope"/>
    <property type="evidence" value="ECO:0007669"/>
    <property type="project" value="UniProtKB-KW"/>
</dbReference>
<evidence type="ECO:0000256" key="1">
    <source>
        <dbReference type="ARBA" id="ARBA00004208"/>
    </source>
</evidence>
<keyword evidence="10" id="KW-0735">Signal-anchor</keyword>
<evidence type="ECO:0000256" key="12">
    <source>
        <dbReference type="ARBA" id="ARBA00023136"/>
    </source>
</evidence>
<keyword evidence="6" id="KW-1161">Viral attachment to host cell</keyword>
<feature type="compositionally biased region" description="Acidic residues" evidence="16">
    <location>
        <begin position="949"/>
        <end position="959"/>
    </location>
</feature>
<evidence type="ECO:0000256" key="17">
    <source>
        <dbReference type="SAM" id="Phobius"/>
    </source>
</evidence>
<evidence type="ECO:0000256" key="9">
    <source>
        <dbReference type="ARBA" id="ARBA00022879"/>
    </source>
</evidence>
<keyword evidence="9 15" id="KW-0261">Viral envelope protein</keyword>
<evidence type="ECO:0000256" key="8">
    <source>
        <dbReference type="ARBA" id="ARBA00022870"/>
    </source>
</evidence>
<dbReference type="GO" id="GO:0046789">
    <property type="term" value="F:host cell surface receptor binding"/>
    <property type="evidence" value="ECO:0007669"/>
    <property type="project" value="InterPro"/>
</dbReference>
<evidence type="ECO:0000256" key="3">
    <source>
        <dbReference type="ARBA" id="ARBA00022546"/>
    </source>
</evidence>
<keyword evidence="5 17" id="KW-0812">Transmembrane</keyword>
<dbReference type="Pfam" id="PF00423">
    <property type="entry name" value="HN"/>
    <property type="match status" value="1"/>
</dbReference>
<evidence type="ECO:0000256" key="4">
    <source>
        <dbReference type="ARBA" id="ARBA00022581"/>
    </source>
</evidence>
<dbReference type="GO" id="GO:0046718">
    <property type="term" value="P:symbiont entry into host cell"/>
    <property type="evidence" value="ECO:0007669"/>
    <property type="project" value="UniProtKB-KW"/>
</dbReference>
<evidence type="ECO:0000256" key="16">
    <source>
        <dbReference type="SAM" id="MobiDB-lite"/>
    </source>
</evidence>
<keyword evidence="4" id="KW-0945">Host-virus interaction</keyword>
<dbReference type="GO" id="GO:0033644">
    <property type="term" value="C:host cell membrane"/>
    <property type="evidence" value="ECO:0007669"/>
    <property type="project" value="UniProtKB-SubCell"/>
</dbReference>
<evidence type="ECO:0000256" key="5">
    <source>
        <dbReference type="ARBA" id="ARBA00022692"/>
    </source>
</evidence>
<accession>A0A9Y1Z4G0</accession>
<dbReference type="EMBL" id="OQ970179">
    <property type="protein sequence ID" value="WIU81517.1"/>
    <property type="molecule type" value="Viral_cRNA"/>
</dbReference>
<feature type="compositionally biased region" description="Polar residues" evidence="16">
    <location>
        <begin position="932"/>
        <end position="948"/>
    </location>
</feature>
<evidence type="ECO:0000256" key="14">
    <source>
        <dbReference type="ARBA" id="ARBA00023296"/>
    </source>
</evidence>
<feature type="transmembrane region" description="Helical" evidence="17">
    <location>
        <begin position="335"/>
        <end position="359"/>
    </location>
</feature>
<proteinExistence type="inferred from homology"/>
<reference evidence="18" key="1">
    <citation type="submission" date="2023-05" db="EMBL/GenBank/DDBJ databases">
        <authorList>
            <person name="Xu J."/>
            <person name="Chen J."/>
            <person name="Ren Y."/>
            <person name="Chen L."/>
            <person name="How W."/>
        </authorList>
    </citation>
    <scope>NUCLEOTIDE SEQUENCE</scope>
    <source>
        <strain evidence="18">Shiyan22</strain>
    </source>
</reference>
<dbReference type="GO" id="GO:0019062">
    <property type="term" value="P:virion attachment to host cell"/>
    <property type="evidence" value="ECO:0007669"/>
    <property type="project" value="UniProtKB-KW"/>
</dbReference>
<organism evidence="18">
    <name type="scientific">Niviventer confucianus jeilongvirus</name>
    <dbReference type="NCBI Taxonomy" id="3049975"/>
    <lineage>
        <taxon>Viruses</taxon>
        <taxon>Riboviria</taxon>
        <taxon>Orthornavirae</taxon>
        <taxon>Negarnaviricota</taxon>
        <taxon>Haploviricotina</taxon>
        <taxon>Monjiviricetes</taxon>
        <taxon>Mononegavirales</taxon>
        <taxon>Paramyxoviridae</taxon>
        <taxon>Orthoparamyxovirinae</taxon>
        <taxon>Jeilongvirus</taxon>
    </lineage>
</organism>
<name>A0A9Y1Z4G0_9MONO</name>
<keyword evidence="8" id="KW-1043">Host membrane</keyword>
<comment type="similarity">
    <text evidence="15">Belongs to the paramyxoviruses hemagglutinin-neuraminidase family.</text>
</comment>
<evidence type="ECO:0000256" key="13">
    <source>
        <dbReference type="ARBA" id="ARBA00023180"/>
    </source>
</evidence>
<dbReference type="SUPFAM" id="SSF50939">
    <property type="entry name" value="Sialidases"/>
    <property type="match status" value="1"/>
</dbReference>
<keyword evidence="12 17" id="KW-0472">Membrane</keyword>
<sequence length="959" mass="105282">MPSSPSLRSNRDSYITKLGEYYGTANGIPEGSNGKQQGSVKGWVTTSDKASSVLNACSWLLGMTVSVVLIIFLILGILALRTMRNELDAQRLKIDQSTEVTVQLGSLLRDLINPRIDLINNMVSYTIPSLMNQIKHDLAVEIQKKNNVVFEYKNNTCPKVPYPVHSPHFREFDQDSLTRCQNRGFTVQLNGEITIKEMPSFIPSQTTITGCTRIPSLAVSPFIWAYTHNVIRHGCNDSSTSNQYFAIGVIGETSGDAPHFETLSSWYLDDDVNRKSCAVAAGVTGAWMVCTIVTSTFRDDYCSPEISPIVLSFMDVFGRKRYWIYENSMLKFANLFVSLHIGVGSGVIVDGVVYIPFYAGLKTNDTLNSFCHAPGCSNPEANTCNQATKITYLCSRTMINGILVFNDSPMTRPKLDVVVINARSNWLGAEMRLFHNYRLGITYVYSRSSGWHALPQLGLINLRNLAQIIWVDVVAIGRPGSENCDATSRCPNECLSGVYNDIFPLGRYFEFGATVYLDSDRSRINPVIALMNTTNVFARKTLTTPTQQAQYSTTTCFMFKEKPWCVSVVEISPTALGSVVPIPFTYTIPLVCATTLSRIGGDVGDDRSRIRLTVPSIDFAGGVTVSLDELRSRWLELKLRLPPVLYPFNYSTVTVDIFDTDQLLNPYAVPVRTGSTVLGDGQSVAVRPVSDVPSEGDPLTVGQVSGALVQDTVVIGAASYDDQFESYYRSTQIASGVNVSEYIGEMQQDRSIASKLLTHRSEDVEAMTKIRQLVLSMQSDLTDPTKRDAAGAKLKNGIRMILFNRSLEILKGYVTKKYPFPQPERTGQPQALPQVADVASTVDVANQASDILDVIVSEGVENPNLDSQLHELTRIVSGNQPMTLDANSDTLVTVENIHGSVDTQIPAPPVAGPTPTMDTAITPTVEIDEQESIQNLPPANGKPATNNADSDDDRDGGLI</sequence>
<gene>
    <name evidence="18" type="primary">G</name>
</gene>
<comment type="subcellular location">
    <subcellularLocation>
        <location evidence="2">Host membrane</location>
        <topology evidence="2">Single-pass type II membrane protein</topology>
    </subcellularLocation>
    <subcellularLocation>
        <location evidence="1">Virion membrane</location>
        <topology evidence="1">Single-pass type II membrane protein</topology>
    </subcellularLocation>
</comment>
<dbReference type="InterPro" id="IPR000665">
    <property type="entry name" value="Hemagglutn/HN"/>
</dbReference>
<evidence type="ECO:0000256" key="15">
    <source>
        <dbReference type="RuleBase" id="RU004216"/>
    </source>
</evidence>
<evidence type="ECO:0000256" key="6">
    <source>
        <dbReference type="ARBA" id="ARBA00022804"/>
    </source>
</evidence>
<feature type="region of interest" description="Disordered" evidence="16">
    <location>
        <begin position="928"/>
        <end position="959"/>
    </location>
</feature>
<dbReference type="GO" id="GO:0055036">
    <property type="term" value="C:virion membrane"/>
    <property type="evidence" value="ECO:0007669"/>
    <property type="project" value="UniProtKB-SubCell"/>
</dbReference>
<evidence type="ECO:0000256" key="10">
    <source>
        <dbReference type="ARBA" id="ARBA00022968"/>
    </source>
</evidence>
<keyword evidence="7" id="KW-0946">Virion</keyword>
<keyword evidence="11 17" id="KW-1133">Transmembrane helix</keyword>
<evidence type="ECO:0000313" key="18">
    <source>
        <dbReference type="EMBL" id="WIU81517.1"/>
    </source>
</evidence>